<feature type="disulfide bond" evidence="7">
    <location>
        <begin position="259"/>
        <end position="320"/>
    </location>
</feature>
<accession>A0A8S4BEQ6</accession>
<dbReference type="PANTHER" id="PTHR48071">
    <property type="entry name" value="SRCR DOMAIN-CONTAINING PROTEIN"/>
    <property type="match status" value="1"/>
</dbReference>
<evidence type="ECO:0000256" key="9">
    <source>
        <dbReference type="SAM" id="Phobius"/>
    </source>
</evidence>
<dbReference type="InterPro" id="IPR036772">
    <property type="entry name" value="SRCR-like_dom_sf"/>
</dbReference>
<keyword evidence="4" id="KW-0677">Repeat</keyword>
<evidence type="ECO:0000259" key="10">
    <source>
        <dbReference type="PROSITE" id="PS50287"/>
    </source>
</evidence>
<dbReference type="InterPro" id="IPR001190">
    <property type="entry name" value="SRCR"/>
</dbReference>
<proteinExistence type="predicted"/>
<dbReference type="PROSITE" id="PS00420">
    <property type="entry name" value="SRCR_1"/>
    <property type="match status" value="1"/>
</dbReference>
<keyword evidence="2" id="KW-0964">Secreted</keyword>
<name>A0A8S4BEQ6_9TELE</name>
<feature type="transmembrane region" description="Helical" evidence="9">
    <location>
        <begin position="346"/>
        <end position="366"/>
    </location>
</feature>
<evidence type="ECO:0000256" key="4">
    <source>
        <dbReference type="ARBA" id="ARBA00022737"/>
    </source>
</evidence>
<feature type="disulfide bond" evidence="7">
    <location>
        <begin position="186"/>
        <end position="196"/>
    </location>
</feature>
<dbReference type="GO" id="GO:0004252">
    <property type="term" value="F:serine-type endopeptidase activity"/>
    <property type="evidence" value="ECO:0007669"/>
    <property type="project" value="TreeGrafter"/>
</dbReference>
<dbReference type="PROSITE" id="PS50287">
    <property type="entry name" value="SRCR_2"/>
    <property type="match status" value="2"/>
</dbReference>
<feature type="disulfide bond" evidence="7">
    <location>
        <begin position="246"/>
        <end position="310"/>
    </location>
</feature>
<evidence type="ECO:0000256" key="2">
    <source>
        <dbReference type="ARBA" id="ARBA00022525"/>
    </source>
</evidence>
<evidence type="ECO:0000256" key="7">
    <source>
        <dbReference type="PROSITE-ProRule" id="PRU00196"/>
    </source>
</evidence>
<evidence type="ECO:0000256" key="1">
    <source>
        <dbReference type="ARBA" id="ARBA00004613"/>
    </source>
</evidence>
<dbReference type="EMBL" id="CAJRST010021112">
    <property type="protein sequence ID" value="CAG5956320.1"/>
    <property type="molecule type" value="Genomic_DNA"/>
</dbReference>
<dbReference type="PANTHER" id="PTHR48071:SF15">
    <property type="entry name" value="SRCR DOMAIN-CONTAINING PROTEIN"/>
    <property type="match status" value="1"/>
</dbReference>
<comment type="caution">
    <text evidence="7">Lacks conserved residue(s) required for the propagation of feature annotation.</text>
</comment>
<evidence type="ECO:0000313" key="11">
    <source>
        <dbReference type="EMBL" id="CAG5956320.1"/>
    </source>
</evidence>
<keyword evidence="6" id="KW-0325">Glycoprotein</keyword>
<dbReference type="GO" id="GO:0005886">
    <property type="term" value="C:plasma membrane"/>
    <property type="evidence" value="ECO:0007669"/>
    <property type="project" value="TreeGrafter"/>
</dbReference>
<feature type="disulfide bond" evidence="7">
    <location>
        <begin position="154"/>
        <end position="215"/>
    </location>
</feature>
<feature type="disulfide bond" evidence="7">
    <location>
        <begin position="141"/>
        <end position="205"/>
    </location>
</feature>
<reference evidence="11" key="1">
    <citation type="submission" date="2021-05" db="EMBL/GenBank/DDBJ databases">
        <authorList>
            <person name="Tigano A."/>
        </authorList>
    </citation>
    <scope>NUCLEOTIDE SEQUENCE</scope>
</reference>
<dbReference type="FunFam" id="3.10.250.10:FF:000010">
    <property type="entry name" value="T-cell differentiation antigen CD6"/>
    <property type="match status" value="1"/>
</dbReference>
<feature type="domain" description="SRCR" evidence="10">
    <location>
        <begin position="116"/>
        <end position="216"/>
    </location>
</feature>
<protein>
    <submittedName>
        <fullName evidence="11">(Atlantic silverside) hypothetical protein</fullName>
    </submittedName>
</protein>
<keyword evidence="5 7" id="KW-1015">Disulfide bond</keyword>
<evidence type="ECO:0000256" key="3">
    <source>
        <dbReference type="ARBA" id="ARBA00022729"/>
    </source>
</evidence>
<dbReference type="Proteomes" id="UP000677803">
    <property type="component" value="Unassembled WGS sequence"/>
</dbReference>
<keyword evidence="3" id="KW-0732">Signal</keyword>
<dbReference type="SMART" id="SM00202">
    <property type="entry name" value="SR"/>
    <property type="match status" value="2"/>
</dbReference>
<feature type="region of interest" description="Disordered" evidence="8">
    <location>
        <begin position="490"/>
        <end position="524"/>
    </location>
</feature>
<sequence length="524" mass="56506">MSCHLSSSVFSPVLVCPDAPRVQRLAAGCSWTLRTAGLDAGQPVSLPSYALDALADQVCKDLGCGGVYRVDRTPPTPGAACLRHCTLRGRHLINCTRDAAGHCPALDQVVCGDQQVRLAGGPDRCAGRVEVWRGGQWGTVCDDQWDLRDGGVACGQLGCGFALSVTGQGGAFPPGRGPVHLDELGCSGREPNLWACPAARNQSDCGHKEDAGVVCSEMRAIRLTGGLDRCSGKVEIHRNGSWGELCDNCWDEDMASMVCSLLNCGETPQKYTAFLPPFSRNEETPFYYYSCGKDQSLWQCEEHINHPYYCISSKPSGVICNEAWTRLGPAAGAGPSFPSLELLSCMVLSVVLLVFLIINTVLCCLYRRRNAFLLQQTRTNQSRPSTGRPQNDHKEAVNLVKVTAHPQHADDSQRHKTEVLPLKPSGLYSLCEESPNRPNEAFKNLNGVPEPTYSRVSKISEDSFDSSSTSSGESYENLNANYVNFTPDAGAELGAFSYPPPPEALLPAGAPDGSDDDYSPVSPD</sequence>
<gene>
    <name evidence="11" type="ORF">MMEN_LOCUS14414</name>
</gene>
<comment type="subcellular location">
    <subcellularLocation>
        <location evidence="1">Secreted</location>
    </subcellularLocation>
</comment>
<comment type="caution">
    <text evidence="11">The sequence shown here is derived from an EMBL/GenBank/DDBJ whole genome shotgun (WGS) entry which is preliminary data.</text>
</comment>
<evidence type="ECO:0000313" key="12">
    <source>
        <dbReference type="Proteomes" id="UP000677803"/>
    </source>
</evidence>
<keyword evidence="12" id="KW-1185">Reference proteome</keyword>
<dbReference type="Pfam" id="PF00530">
    <property type="entry name" value="SRCR"/>
    <property type="match status" value="2"/>
</dbReference>
<dbReference type="OrthoDB" id="536948at2759"/>
<dbReference type="AlphaFoldDB" id="A0A8S4BEQ6"/>
<dbReference type="PRINTS" id="PR00258">
    <property type="entry name" value="SPERACTRCPTR"/>
</dbReference>
<keyword evidence="9" id="KW-0812">Transmembrane</keyword>
<evidence type="ECO:0000256" key="6">
    <source>
        <dbReference type="ARBA" id="ARBA00023180"/>
    </source>
</evidence>
<dbReference type="Gene3D" id="3.10.250.10">
    <property type="entry name" value="SRCR-like domain"/>
    <property type="match status" value="2"/>
</dbReference>
<organism evidence="11 12">
    <name type="scientific">Menidia menidia</name>
    <name type="common">Atlantic silverside</name>
    <dbReference type="NCBI Taxonomy" id="238744"/>
    <lineage>
        <taxon>Eukaryota</taxon>
        <taxon>Metazoa</taxon>
        <taxon>Chordata</taxon>
        <taxon>Craniata</taxon>
        <taxon>Vertebrata</taxon>
        <taxon>Euteleostomi</taxon>
        <taxon>Actinopterygii</taxon>
        <taxon>Neopterygii</taxon>
        <taxon>Teleostei</taxon>
        <taxon>Neoteleostei</taxon>
        <taxon>Acanthomorphata</taxon>
        <taxon>Ovalentaria</taxon>
        <taxon>Atherinomorphae</taxon>
        <taxon>Atheriniformes</taxon>
        <taxon>Atherinopsidae</taxon>
        <taxon>Menidiinae</taxon>
        <taxon>Menidia</taxon>
    </lineage>
</organism>
<dbReference type="SUPFAM" id="SSF56487">
    <property type="entry name" value="SRCR-like"/>
    <property type="match status" value="2"/>
</dbReference>
<dbReference type="GO" id="GO:0031638">
    <property type="term" value="P:zymogen activation"/>
    <property type="evidence" value="ECO:0007669"/>
    <property type="project" value="TreeGrafter"/>
</dbReference>
<keyword evidence="9" id="KW-1133">Transmembrane helix</keyword>
<feature type="domain" description="SRCR" evidence="10">
    <location>
        <begin position="221"/>
        <end position="321"/>
    </location>
</feature>
<evidence type="ECO:0000256" key="8">
    <source>
        <dbReference type="SAM" id="MobiDB-lite"/>
    </source>
</evidence>
<keyword evidence="9" id="KW-0472">Membrane</keyword>
<evidence type="ECO:0000256" key="5">
    <source>
        <dbReference type="ARBA" id="ARBA00023157"/>
    </source>
</evidence>